<keyword evidence="3" id="KW-1185">Reference proteome</keyword>
<dbReference type="PANTHER" id="PTHR43845">
    <property type="entry name" value="BLR5969 PROTEIN"/>
    <property type="match status" value="1"/>
</dbReference>
<feature type="domain" description="AMP-dependent synthetase/ligase" evidence="1">
    <location>
        <begin position="84"/>
        <end position="289"/>
    </location>
</feature>
<reference evidence="2 3" key="1">
    <citation type="submission" date="2018-06" db="EMBL/GenBank/DDBJ databases">
        <title>Genomic Encyclopedia of Type Strains, Phase III (KMG-III): the genomes of soil and plant-associated and newly described type strains.</title>
        <authorList>
            <person name="Whitman W."/>
        </authorList>
    </citation>
    <scope>NUCLEOTIDE SEQUENCE [LARGE SCALE GENOMIC DNA]</scope>
    <source>
        <strain evidence="2 3">CGMCC 1.12398</strain>
    </source>
</reference>
<protein>
    <submittedName>
        <fullName evidence="2">Phenylacetate-CoA ligase</fullName>
    </submittedName>
</protein>
<dbReference type="AlphaFoldDB" id="A0A327YVZ2"/>
<dbReference type="RefSeq" id="WP_111565577.1">
    <property type="nucleotide sequence ID" value="NZ_QLMI01000001.1"/>
</dbReference>
<evidence type="ECO:0000259" key="1">
    <source>
        <dbReference type="Pfam" id="PF00501"/>
    </source>
</evidence>
<dbReference type="Proteomes" id="UP000249620">
    <property type="component" value="Unassembled WGS sequence"/>
</dbReference>
<comment type="caution">
    <text evidence="2">The sequence shown here is derived from an EMBL/GenBank/DDBJ whole genome shotgun (WGS) entry which is preliminary data.</text>
</comment>
<sequence>MIPHIEKQTTAEIKAFQELKLQEVLQYVSANSVYYQNLFQEHNIDISKINTLEDLQQIPTTTKEDLQRNNDDFLCVPTHKIIDFATTSGTLGDPVTFGLTDNDLDRLAYNEAISFDCAGIKEGDIVQLMTTMDRRFMAGLAYFLGLRKMKVGVIRVGAGIPELQWDSILKYKPTYLITVPSFLLKLIEYADSHGIDYNDLGIKGAICIGESLRNQDFSNSILADKITSKWNIKLFSTYASTEMSTAFTECEHGVGGHHHPELIIVEVLDDENKPVKEGESGELTITTIGVEAMPLIRFKTGDIVKLHTNSCACGRNTLRVGPVVGRKQQMIKYKGTTLYPPAMNDVLNDFGAIDNYLIQIYTNDLGTDEIVIKIAVNSPTEEFLTEVKDHFRAKLRVTPKIEFVSKEILNPIVFNPMNRKPTRFVDLRK</sequence>
<dbReference type="InterPro" id="IPR045851">
    <property type="entry name" value="AMP-bd_C_sf"/>
</dbReference>
<evidence type="ECO:0000313" key="3">
    <source>
        <dbReference type="Proteomes" id="UP000249620"/>
    </source>
</evidence>
<dbReference type="Gene3D" id="3.40.50.12780">
    <property type="entry name" value="N-terminal domain of ligase-like"/>
    <property type="match status" value="1"/>
</dbReference>
<dbReference type="OrthoDB" id="580775at2"/>
<dbReference type="GO" id="GO:0016874">
    <property type="term" value="F:ligase activity"/>
    <property type="evidence" value="ECO:0007669"/>
    <property type="project" value="UniProtKB-KW"/>
</dbReference>
<dbReference type="PANTHER" id="PTHR43845:SF1">
    <property type="entry name" value="BLR5969 PROTEIN"/>
    <property type="match status" value="1"/>
</dbReference>
<proteinExistence type="predicted"/>
<keyword evidence="2" id="KW-0436">Ligase</keyword>
<dbReference type="SUPFAM" id="SSF56801">
    <property type="entry name" value="Acetyl-CoA synthetase-like"/>
    <property type="match status" value="1"/>
</dbReference>
<dbReference type="InterPro" id="IPR042099">
    <property type="entry name" value="ANL_N_sf"/>
</dbReference>
<organism evidence="2 3">
    <name type="scientific">Flavobacterium aquaticum</name>
    <dbReference type="NCBI Taxonomy" id="1236486"/>
    <lineage>
        <taxon>Bacteria</taxon>
        <taxon>Pseudomonadati</taxon>
        <taxon>Bacteroidota</taxon>
        <taxon>Flavobacteriia</taxon>
        <taxon>Flavobacteriales</taxon>
        <taxon>Flavobacteriaceae</taxon>
        <taxon>Flavobacterium</taxon>
    </lineage>
</organism>
<dbReference type="Pfam" id="PF00501">
    <property type="entry name" value="AMP-binding"/>
    <property type="match status" value="1"/>
</dbReference>
<dbReference type="Gene3D" id="3.30.300.30">
    <property type="match status" value="1"/>
</dbReference>
<gene>
    <name evidence="2" type="ORF">B0I03_101149</name>
</gene>
<evidence type="ECO:0000313" key="2">
    <source>
        <dbReference type="EMBL" id="RAK24992.1"/>
    </source>
</evidence>
<name>A0A327YVZ2_9FLAO</name>
<accession>A0A327YVZ2</accession>
<dbReference type="InterPro" id="IPR000873">
    <property type="entry name" value="AMP-dep_synth/lig_dom"/>
</dbReference>
<dbReference type="EMBL" id="QLMI01000001">
    <property type="protein sequence ID" value="RAK24992.1"/>
    <property type="molecule type" value="Genomic_DNA"/>
</dbReference>